<keyword evidence="2 6" id="KW-0808">Transferase</keyword>
<dbReference type="UniPathway" id="UPA00340">
    <property type="reaction ID" value="UER00458"/>
</dbReference>
<dbReference type="KEGG" id="anf:AQPE_0579"/>
<evidence type="ECO:0000313" key="8">
    <source>
        <dbReference type="EMBL" id="BBE16441.1"/>
    </source>
</evidence>
<comment type="subcellular location">
    <subcellularLocation>
        <location evidence="6">Cytoplasm</location>
    </subcellularLocation>
</comment>
<evidence type="ECO:0000256" key="2">
    <source>
        <dbReference type="ARBA" id="ARBA00022679"/>
    </source>
</evidence>
<dbReference type="InterPro" id="IPR043129">
    <property type="entry name" value="ATPase_NBD"/>
</dbReference>
<dbReference type="PROSITE" id="PS01075">
    <property type="entry name" value="ACETATE_KINASE_1"/>
    <property type="match status" value="1"/>
</dbReference>
<evidence type="ECO:0000256" key="7">
    <source>
        <dbReference type="RuleBase" id="RU003835"/>
    </source>
</evidence>
<accession>A0A5K7S4E7</accession>
<dbReference type="PROSITE" id="PS01076">
    <property type="entry name" value="ACETATE_KINASE_2"/>
    <property type="match status" value="1"/>
</dbReference>
<dbReference type="Proteomes" id="UP001193389">
    <property type="component" value="Chromosome"/>
</dbReference>
<feature type="site" description="Transition state stabilizer" evidence="6">
    <location>
        <position position="180"/>
    </location>
</feature>
<dbReference type="EMBL" id="AP018694">
    <property type="protein sequence ID" value="BBE16441.1"/>
    <property type="molecule type" value="Genomic_DNA"/>
</dbReference>
<dbReference type="PIRSF" id="PIRSF000722">
    <property type="entry name" value="Acetate_prop_kin"/>
    <property type="match status" value="1"/>
</dbReference>
<dbReference type="GO" id="GO:0006083">
    <property type="term" value="P:acetate metabolic process"/>
    <property type="evidence" value="ECO:0007669"/>
    <property type="project" value="TreeGrafter"/>
</dbReference>
<feature type="binding site" evidence="6">
    <location>
        <position position="91"/>
    </location>
    <ligand>
        <name>substrate</name>
    </ligand>
</feature>
<keyword evidence="3 6" id="KW-0547">Nucleotide-binding</keyword>
<feature type="binding site" evidence="6">
    <location>
        <position position="14"/>
    </location>
    <ligand>
        <name>ATP</name>
        <dbReference type="ChEBI" id="CHEBI:30616"/>
    </ligand>
</feature>
<evidence type="ECO:0000313" key="9">
    <source>
        <dbReference type="Proteomes" id="UP001193389"/>
    </source>
</evidence>
<gene>
    <name evidence="6" type="primary">ackA</name>
    <name evidence="8" type="ORF">AQPE_0579</name>
</gene>
<comment type="cofactor">
    <cofactor evidence="6">
        <name>Mg(2+)</name>
        <dbReference type="ChEBI" id="CHEBI:18420"/>
    </cofactor>
    <cofactor evidence="6">
        <name>Mn(2+)</name>
        <dbReference type="ChEBI" id="CHEBI:29035"/>
    </cofactor>
    <text evidence="6">Mg(2+). Can also accept Mn(2+).</text>
</comment>
<evidence type="ECO:0000256" key="6">
    <source>
        <dbReference type="HAMAP-Rule" id="MF_00020"/>
    </source>
</evidence>
<feature type="binding site" evidence="6">
    <location>
        <begin position="208"/>
        <end position="212"/>
    </location>
    <ligand>
        <name>ATP</name>
        <dbReference type="ChEBI" id="CHEBI:30616"/>
    </ligand>
</feature>
<keyword evidence="4 6" id="KW-0418">Kinase</keyword>
<reference evidence="8" key="1">
    <citation type="journal article" date="2020" name="Int. J. Syst. Evol. Microbiol.">
        <title>Aquipluma nitroreducens gen. nov. sp. nov., a novel facultatively anaerobic bacterium isolated from a freshwater lake.</title>
        <authorList>
            <person name="Watanabe M."/>
            <person name="Kojima H."/>
            <person name="Fukui M."/>
        </authorList>
    </citation>
    <scope>NUCLEOTIDE SEQUENCE</scope>
    <source>
        <strain evidence="8">MeG22</strain>
    </source>
</reference>
<keyword evidence="6" id="KW-0479">Metal-binding</keyword>
<dbReference type="GO" id="GO:0005737">
    <property type="term" value="C:cytoplasm"/>
    <property type="evidence" value="ECO:0007669"/>
    <property type="project" value="UniProtKB-SubCell"/>
</dbReference>
<comment type="subunit">
    <text evidence="6">Homodimer.</text>
</comment>
<dbReference type="Pfam" id="PF00871">
    <property type="entry name" value="Acetate_kinase"/>
    <property type="match status" value="1"/>
</dbReference>
<evidence type="ECO:0000256" key="5">
    <source>
        <dbReference type="ARBA" id="ARBA00022840"/>
    </source>
</evidence>
<proteinExistence type="inferred from homology"/>
<dbReference type="NCBIfam" id="TIGR00016">
    <property type="entry name" value="ackA"/>
    <property type="match status" value="1"/>
</dbReference>
<evidence type="ECO:0000256" key="4">
    <source>
        <dbReference type="ARBA" id="ARBA00022777"/>
    </source>
</evidence>
<dbReference type="EC" id="2.7.2.1" evidence="6"/>
<keyword evidence="6" id="KW-0460">Magnesium</keyword>
<protein>
    <recommendedName>
        <fullName evidence="6">Acetate kinase</fullName>
        <ecNumber evidence="6">2.7.2.1</ecNumber>
    </recommendedName>
    <alternativeName>
        <fullName evidence="6">Acetokinase</fullName>
    </alternativeName>
</protein>
<dbReference type="HAMAP" id="MF_00020">
    <property type="entry name" value="Acetate_kinase"/>
    <property type="match status" value="1"/>
</dbReference>
<comment type="function">
    <text evidence="6">Catalyzes the formation of acetyl phosphate from acetate and ATP. Can also catalyze the reverse reaction.</text>
</comment>
<organism evidence="8 9">
    <name type="scientific">Aquipluma nitroreducens</name>
    <dbReference type="NCBI Taxonomy" id="2010828"/>
    <lineage>
        <taxon>Bacteria</taxon>
        <taxon>Pseudomonadati</taxon>
        <taxon>Bacteroidota</taxon>
        <taxon>Bacteroidia</taxon>
        <taxon>Marinilabiliales</taxon>
        <taxon>Prolixibacteraceae</taxon>
        <taxon>Aquipluma</taxon>
    </lineage>
</organism>
<feature type="site" description="Transition state stabilizer" evidence="6">
    <location>
        <position position="241"/>
    </location>
</feature>
<sequence length="402" mass="43852">MKILVLNCGSSSIKYQLFSMTDRVVIAKGGVEKLGMKGSFLKHVRQDGQVVVFEGEILDHKIGVEYILGILTSEKHGCLKSLEELDAVGHRVVHGGELFNSSVLLTDDVLAEVTKCIDIAPLHNPPNLKGIKAMEELIPGIPQVGVFDTAFHQTMEPKAYMYGIPYPLYKKYGIRRYGFHGTSHRYVTKRACELLGVDYNTQKIISCHLGNGASVAAIKNGKSIDTSMGFTPVEGLVMGTRSGDLDVGVVLYIMEKEEIGIKSANTLFNKHAGMLGVTGISSDMREIEMAKDKGDERAALALEMYDYKVKKYIGSYIAAMGGLDILIMTGGIGENADTTREGVLSDLDFLGISLDHQKNKGFRKEGVISTPESKVKVIVVPTDEELMIALDTEQIVTSGNKL</sequence>
<dbReference type="GO" id="GO:0000287">
    <property type="term" value="F:magnesium ion binding"/>
    <property type="evidence" value="ECO:0007669"/>
    <property type="project" value="UniProtKB-UniRule"/>
</dbReference>
<dbReference type="CDD" id="cd24010">
    <property type="entry name" value="ASKHA_NBD_AcK_PK"/>
    <property type="match status" value="1"/>
</dbReference>
<dbReference type="InterPro" id="IPR000890">
    <property type="entry name" value="Aliphatic_acid_kin_short-chain"/>
</dbReference>
<comment type="similarity">
    <text evidence="1 6 7">Belongs to the acetokinase family.</text>
</comment>
<comment type="pathway">
    <text evidence="6">Metabolic intermediate biosynthesis; acetyl-CoA biosynthesis; acetyl-CoA from acetate: step 1/2.</text>
</comment>
<dbReference type="GO" id="GO:0006085">
    <property type="term" value="P:acetyl-CoA biosynthetic process"/>
    <property type="evidence" value="ECO:0007669"/>
    <property type="project" value="UniProtKB-UniRule"/>
</dbReference>
<dbReference type="PANTHER" id="PTHR21060:SF15">
    <property type="entry name" value="ACETATE KINASE-RELATED"/>
    <property type="match status" value="1"/>
</dbReference>
<feature type="binding site" evidence="6">
    <location>
        <position position="7"/>
    </location>
    <ligand>
        <name>Mg(2+)</name>
        <dbReference type="ChEBI" id="CHEBI:18420"/>
    </ligand>
</feature>
<dbReference type="InterPro" id="IPR023865">
    <property type="entry name" value="Aliphatic_acid_kinase_CS"/>
</dbReference>
<dbReference type="Gene3D" id="3.30.420.40">
    <property type="match status" value="2"/>
</dbReference>
<feature type="active site" description="Proton donor/acceptor" evidence="6">
    <location>
        <position position="148"/>
    </location>
</feature>
<evidence type="ECO:0000256" key="1">
    <source>
        <dbReference type="ARBA" id="ARBA00008748"/>
    </source>
</evidence>
<comment type="catalytic activity">
    <reaction evidence="6">
        <text>acetate + ATP = acetyl phosphate + ADP</text>
        <dbReference type="Rhea" id="RHEA:11352"/>
        <dbReference type="ChEBI" id="CHEBI:22191"/>
        <dbReference type="ChEBI" id="CHEBI:30089"/>
        <dbReference type="ChEBI" id="CHEBI:30616"/>
        <dbReference type="ChEBI" id="CHEBI:456216"/>
        <dbReference type="EC" id="2.7.2.1"/>
    </reaction>
</comment>
<keyword evidence="9" id="KW-1185">Reference proteome</keyword>
<dbReference type="AlphaFoldDB" id="A0A5K7S4E7"/>
<name>A0A5K7S4E7_9BACT</name>
<feature type="binding site" evidence="6">
    <location>
        <begin position="331"/>
        <end position="335"/>
    </location>
    <ligand>
        <name>ATP</name>
        <dbReference type="ChEBI" id="CHEBI:30616"/>
    </ligand>
</feature>
<dbReference type="InterPro" id="IPR004372">
    <property type="entry name" value="Ac/propionate_kinase"/>
</dbReference>
<dbReference type="PANTHER" id="PTHR21060">
    <property type="entry name" value="ACETATE KINASE"/>
    <property type="match status" value="1"/>
</dbReference>
<dbReference type="RefSeq" id="WP_318349519.1">
    <property type="nucleotide sequence ID" value="NZ_AP018694.1"/>
</dbReference>
<feature type="binding site" evidence="6">
    <location>
        <position position="384"/>
    </location>
    <ligand>
        <name>Mg(2+)</name>
        <dbReference type="ChEBI" id="CHEBI:18420"/>
    </ligand>
</feature>
<keyword evidence="6" id="KW-0963">Cytoplasm</keyword>
<dbReference type="SUPFAM" id="SSF53067">
    <property type="entry name" value="Actin-like ATPase domain"/>
    <property type="match status" value="2"/>
</dbReference>
<dbReference type="GO" id="GO:0005524">
    <property type="term" value="F:ATP binding"/>
    <property type="evidence" value="ECO:0007669"/>
    <property type="project" value="UniProtKB-KW"/>
</dbReference>
<keyword evidence="5 6" id="KW-0067">ATP-binding</keyword>
<dbReference type="PRINTS" id="PR00471">
    <property type="entry name" value="ACETATEKNASE"/>
</dbReference>
<evidence type="ECO:0000256" key="3">
    <source>
        <dbReference type="ARBA" id="ARBA00022741"/>
    </source>
</evidence>
<dbReference type="GO" id="GO:0008776">
    <property type="term" value="F:acetate kinase activity"/>
    <property type="evidence" value="ECO:0007669"/>
    <property type="project" value="UniProtKB-UniRule"/>
</dbReference>
<feature type="binding site" evidence="6">
    <location>
        <begin position="283"/>
        <end position="285"/>
    </location>
    <ligand>
        <name>ATP</name>
        <dbReference type="ChEBI" id="CHEBI:30616"/>
    </ligand>
</feature>